<reference evidence="6 7" key="1">
    <citation type="submission" date="2016-03" db="EMBL/GenBank/DDBJ databases">
        <authorList>
            <person name="Sant'Anna F.H."/>
            <person name="Ambrosini A."/>
            <person name="Souza R."/>
            <person name="Bach E."/>
            <person name="Fernandes G."/>
            <person name="Balsanelli E."/>
            <person name="Baura V.A."/>
            <person name="Souza E.M."/>
            <person name="Passaglia L."/>
        </authorList>
    </citation>
    <scope>NUCLEOTIDE SEQUENCE [LARGE SCALE GENOMIC DNA]</scope>
    <source>
        <strain evidence="6 7">P26E</strain>
    </source>
</reference>
<keyword evidence="2" id="KW-0479">Metal-binding</keyword>
<name>A0ABX3EIB8_9BACL</name>
<evidence type="ECO:0000256" key="1">
    <source>
        <dbReference type="ARBA" id="ARBA00001946"/>
    </source>
</evidence>
<proteinExistence type="predicted"/>
<dbReference type="EMBL" id="LVWI01000103">
    <property type="protein sequence ID" value="OKP77648.1"/>
    <property type="molecule type" value="Genomic_DNA"/>
</dbReference>
<dbReference type="InterPro" id="IPR011330">
    <property type="entry name" value="Glyco_hydro/deAcase_b/a-brl"/>
</dbReference>
<dbReference type="InterPro" id="IPR006879">
    <property type="entry name" value="YdjC-like"/>
</dbReference>
<evidence type="ECO:0000256" key="3">
    <source>
        <dbReference type="ARBA" id="ARBA00022801"/>
    </source>
</evidence>
<dbReference type="PANTHER" id="PTHR31609:SF1">
    <property type="entry name" value="CARBOHYDRATE DEACETYLASE"/>
    <property type="match status" value="1"/>
</dbReference>
<sequence length="78" mass="8372">MIQGLGFSPTDRVVIINADDLGVTRSTNQAIMQMFQNNSITSTSIMVPADAAHDAALQCTKEKAMNVGIHITLTSHNN</sequence>
<evidence type="ECO:0000256" key="2">
    <source>
        <dbReference type="ARBA" id="ARBA00022723"/>
    </source>
</evidence>
<gene>
    <name evidence="6" type="ORF">A3844_30000</name>
</gene>
<evidence type="ECO:0000313" key="6">
    <source>
        <dbReference type="EMBL" id="OKP77648.1"/>
    </source>
</evidence>
<dbReference type="SUPFAM" id="SSF88713">
    <property type="entry name" value="Glycoside hydrolase/deacetylase"/>
    <property type="match status" value="1"/>
</dbReference>
<organism evidence="6 7">
    <name type="scientific">Paenibacillus helianthi</name>
    <dbReference type="NCBI Taxonomy" id="1349432"/>
    <lineage>
        <taxon>Bacteria</taxon>
        <taxon>Bacillati</taxon>
        <taxon>Bacillota</taxon>
        <taxon>Bacilli</taxon>
        <taxon>Bacillales</taxon>
        <taxon>Paenibacillaceae</taxon>
        <taxon>Paenibacillus</taxon>
    </lineage>
</organism>
<keyword evidence="7" id="KW-1185">Reference proteome</keyword>
<evidence type="ECO:0000313" key="7">
    <source>
        <dbReference type="Proteomes" id="UP000186058"/>
    </source>
</evidence>
<comment type="cofactor">
    <cofactor evidence="1">
        <name>Mg(2+)</name>
        <dbReference type="ChEBI" id="CHEBI:18420"/>
    </cofactor>
</comment>
<protein>
    <recommendedName>
        <fullName evidence="8">ChbG/HpnK family deacetylase</fullName>
    </recommendedName>
</protein>
<keyword evidence="5" id="KW-0119">Carbohydrate metabolism</keyword>
<evidence type="ECO:0008006" key="8">
    <source>
        <dbReference type="Google" id="ProtNLM"/>
    </source>
</evidence>
<dbReference type="PANTHER" id="PTHR31609">
    <property type="entry name" value="YDJC DEACETYLASE FAMILY MEMBER"/>
    <property type="match status" value="1"/>
</dbReference>
<accession>A0ABX3EIB8</accession>
<evidence type="ECO:0000256" key="5">
    <source>
        <dbReference type="ARBA" id="ARBA00023277"/>
    </source>
</evidence>
<dbReference type="Proteomes" id="UP000186058">
    <property type="component" value="Unassembled WGS sequence"/>
</dbReference>
<evidence type="ECO:0000256" key="4">
    <source>
        <dbReference type="ARBA" id="ARBA00022842"/>
    </source>
</evidence>
<dbReference type="Pfam" id="PF04794">
    <property type="entry name" value="YdjC"/>
    <property type="match status" value="1"/>
</dbReference>
<keyword evidence="4" id="KW-0460">Magnesium</keyword>
<dbReference type="Gene3D" id="3.20.20.370">
    <property type="entry name" value="Glycoside hydrolase/deacetylase"/>
    <property type="match status" value="1"/>
</dbReference>
<comment type="caution">
    <text evidence="6">The sequence shown here is derived from an EMBL/GenBank/DDBJ whole genome shotgun (WGS) entry which is preliminary data.</text>
</comment>
<keyword evidence="3" id="KW-0378">Hydrolase</keyword>